<dbReference type="InterPro" id="IPR008334">
    <property type="entry name" value="5'-Nucleotdase_C"/>
</dbReference>
<keyword evidence="1" id="KW-0732">Signal</keyword>
<proteinExistence type="inferred from homology"/>
<dbReference type="AlphaFoldDB" id="A0A371J0T7"/>
<dbReference type="InterPro" id="IPR036907">
    <property type="entry name" value="5'-Nucleotdase_C_sf"/>
</dbReference>
<comment type="caution">
    <text evidence="5">The sequence shown here is derived from an EMBL/GenBank/DDBJ whole genome shotgun (WGS) entry which is preliminary data.</text>
</comment>
<evidence type="ECO:0000256" key="1">
    <source>
        <dbReference type="ARBA" id="ARBA00022729"/>
    </source>
</evidence>
<dbReference type="GO" id="GO:0046872">
    <property type="term" value="F:metal ion binding"/>
    <property type="evidence" value="ECO:0007669"/>
    <property type="project" value="InterPro"/>
</dbReference>
<evidence type="ECO:0000313" key="6">
    <source>
        <dbReference type="Proteomes" id="UP000215694"/>
    </source>
</evidence>
<reference evidence="5 6" key="1">
    <citation type="journal article" date="2017" name="Genome Announc.">
        <title>Draft Genome Sequence of Romboutsia weinsteinii sp. nov. Strain CCRI-19649(T) Isolated from Surface Water.</title>
        <authorList>
            <person name="Maheux A.F."/>
            <person name="Boudreau D.K."/>
            <person name="Berube E."/>
            <person name="Boissinot M."/>
            <person name="Cantin P."/>
            <person name="Raymond F."/>
            <person name="Corbeil J."/>
            <person name="Omar R.F."/>
            <person name="Bergeron M.G."/>
        </authorList>
    </citation>
    <scope>NUCLEOTIDE SEQUENCE [LARGE SCALE GENOMIC DNA]</scope>
    <source>
        <strain evidence="5 6">CCRI-19649</strain>
    </source>
</reference>
<dbReference type="PRINTS" id="PR01607">
    <property type="entry name" value="APYRASEFAMLY"/>
</dbReference>
<dbReference type="GO" id="GO:0016788">
    <property type="term" value="F:hydrolase activity, acting on ester bonds"/>
    <property type="evidence" value="ECO:0007669"/>
    <property type="project" value="InterPro"/>
</dbReference>
<dbReference type="InterPro" id="IPR029052">
    <property type="entry name" value="Metallo-depent_PP-like"/>
</dbReference>
<evidence type="ECO:0000313" key="5">
    <source>
        <dbReference type="EMBL" id="RDY26304.1"/>
    </source>
</evidence>
<dbReference type="PANTHER" id="PTHR11575">
    <property type="entry name" value="5'-NUCLEOTIDASE-RELATED"/>
    <property type="match status" value="1"/>
</dbReference>
<feature type="domain" description="5'-Nucleotidase C-terminal" evidence="4">
    <location>
        <begin position="314"/>
        <end position="464"/>
    </location>
</feature>
<organism evidence="5 6">
    <name type="scientific">Romboutsia weinsteinii</name>
    <dbReference type="NCBI Taxonomy" id="2020949"/>
    <lineage>
        <taxon>Bacteria</taxon>
        <taxon>Bacillati</taxon>
        <taxon>Bacillota</taxon>
        <taxon>Clostridia</taxon>
        <taxon>Peptostreptococcales</taxon>
        <taxon>Peptostreptococcaceae</taxon>
        <taxon>Romboutsia</taxon>
    </lineage>
</organism>
<dbReference type="SUPFAM" id="SSF55816">
    <property type="entry name" value="5'-nucleotidase (syn. UDP-sugar hydrolase), C-terminal domain"/>
    <property type="match status" value="1"/>
</dbReference>
<name>A0A371J0T7_9FIRM</name>
<protein>
    <submittedName>
        <fullName evidence="5">Bifunctional metallophosphatase/5'-nucleotidase</fullName>
    </submittedName>
</protein>
<dbReference type="RefSeq" id="WP_094369819.1">
    <property type="nucleotide sequence ID" value="NZ_NOJY02000030.1"/>
</dbReference>
<dbReference type="InterPro" id="IPR004843">
    <property type="entry name" value="Calcineurin-like_PHP"/>
</dbReference>
<dbReference type="PANTHER" id="PTHR11575:SF6">
    <property type="entry name" value="2',3'-CYCLIC-NUCLEOTIDE 2'-PHOSPHODIESTERASE_3'-NUCLEOTIDASE"/>
    <property type="match status" value="1"/>
</dbReference>
<evidence type="ECO:0000256" key="2">
    <source>
        <dbReference type="RuleBase" id="RU362119"/>
    </source>
</evidence>
<keyword evidence="2" id="KW-0547">Nucleotide-binding</keyword>
<dbReference type="GO" id="GO:0009166">
    <property type="term" value="P:nucleotide catabolic process"/>
    <property type="evidence" value="ECO:0007669"/>
    <property type="project" value="InterPro"/>
</dbReference>
<dbReference type="PROSITE" id="PS00786">
    <property type="entry name" value="5_NUCLEOTIDASE_2"/>
    <property type="match status" value="1"/>
</dbReference>
<evidence type="ECO:0000259" key="4">
    <source>
        <dbReference type="Pfam" id="PF02872"/>
    </source>
</evidence>
<dbReference type="GO" id="GO:0000166">
    <property type="term" value="F:nucleotide binding"/>
    <property type="evidence" value="ECO:0007669"/>
    <property type="project" value="UniProtKB-KW"/>
</dbReference>
<dbReference type="GO" id="GO:0030288">
    <property type="term" value="C:outer membrane-bounded periplasmic space"/>
    <property type="evidence" value="ECO:0007669"/>
    <property type="project" value="TreeGrafter"/>
</dbReference>
<comment type="similarity">
    <text evidence="2">Belongs to the 5'-nucleotidase family.</text>
</comment>
<dbReference type="InterPro" id="IPR006179">
    <property type="entry name" value="5_nucleotidase/apyrase"/>
</dbReference>
<dbReference type="InterPro" id="IPR006146">
    <property type="entry name" value="5'-Nucleotdase_CS"/>
</dbReference>
<keyword evidence="6" id="KW-1185">Reference proteome</keyword>
<evidence type="ECO:0000259" key="3">
    <source>
        <dbReference type="Pfam" id="PF00149"/>
    </source>
</evidence>
<sequence length="504" mass="57821">MKLVIYQTSDLHGYVYPTNYVKNQQLGILKIGTYMLKDERNYDASLKFDCGDLIQGSALTHYLYKHDMKENPIIQGLEAINYDAYTLGNHEFNYGLDYLNKSYAPISHKVLNANIEGLAFDTKPYDIFEFEGFRIGCIGLTTSFIPNWEHENNITNLNFLDPVSTYKKYEQELKDKSDFIIVCYHGGFEKSLDGNMVPTEKLNKENQGSELLENFDSIDMILSGHQHRSFATKINGVICSQPLNNGQNFTKIVLDTDTKDISYELVDVSKLDDEINDDLEKIFTDVESKLQSYLDEEIGKFDKDVIMDDIFKARLNGHPFINFLHQVQLDVSGADYSALSLFDSAIGFKKNVSIRDVLINYPYPNTLQVLKVTGHKLKEAIEKAATYFVIENGKVEINKEFLVPKVQNYNYDTFGGLTYEIDLLRDFGDRVVSIKKNNKSINLDDECTIVMNNYRATNTSIYPCYENAEVVKEINMDVSELLMNYFQAHAKVDIINESNYTIKY</sequence>
<accession>A0A371J0T7</accession>
<dbReference type="Pfam" id="PF00149">
    <property type="entry name" value="Metallophos"/>
    <property type="match status" value="1"/>
</dbReference>
<dbReference type="Proteomes" id="UP000215694">
    <property type="component" value="Unassembled WGS sequence"/>
</dbReference>
<dbReference type="EMBL" id="NOJY02000030">
    <property type="protein sequence ID" value="RDY26304.1"/>
    <property type="molecule type" value="Genomic_DNA"/>
</dbReference>
<dbReference type="Gene3D" id="3.60.21.10">
    <property type="match status" value="1"/>
</dbReference>
<keyword evidence="2" id="KW-0378">Hydrolase</keyword>
<dbReference type="Pfam" id="PF02872">
    <property type="entry name" value="5_nucleotid_C"/>
    <property type="match status" value="1"/>
</dbReference>
<dbReference type="Gene3D" id="3.90.780.10">
    <property type="entry name" value="5'-Nucleotidase, C-terminal domain"/>
    <property type="match status" value="1"/>
</dbReference>
<feature type="domain" description="Calcineurin-like phosphoesterase" evidence="3">
    <location>
        <begin position="5"/>
        <end position="228"/>
    </location>
</feature>
<dbReference type="OrthoDB" id="9800780at2"/>
<gene>
    <name evidence="5" type="ORF">CHL78_014075</name>
</gene>
<dbReference type="SUPFAM" id="SSF56300">
    <property type="entry name" value="Metallo-dependent phosphatases"/>
    <property type="match status" value="1"/>
</dbReference>